<reference evidence="1 2" key="1">
    <citation type="submission" date="2007-03" db="EMBL/GenBank/DDBJ databases">
        <authorList>
            <person name="Stal L."/>
            <person name="Ferriera S."/>
            <person name="Johnson J."/>
            <person name="Kravitz S."/>
            <person name="Beeson K."/>
            <person name="Sutton G."/>
            <person name="Rogers Y.-H."/>
            <person name="Friedman R."/>
            <person name="Frazier M."/>
            <person name="Venter J.C."/>
        </authorList>
    </citation>
    <scope>NUCLEOTIDE SEQUENCE [LARGE SCALE GENOMIC DNA]</scope>
    <source>
        <strain evidence="1 2">CCY0110</strain>
    </source>
</reference>
<name>A3J004_9CHRO</name>
<dbReference type="eggNOG" id="ENOG502ZWQ5">
    <property type="taxonomic scope" value="Bacteria"/>
</dbReference>
<sequence>MSDLENIKVKKGQRVTITYENREFDVIVIDPDGLGKDQPSLGFGFGIAEKYTGLPQSTISRWFQGDANNDQNLLKLPSGNTFKVMQISGLDNNIYQVAEVSDWVAIVGDVLKKPGKISKGTKDKLIDFLTWFATKGLYAEAYVALKGVYTKRDSRSVSKWMMARLEGKIKRNKYTDFLKEQGCEGYDYANWTNYIYERLFGKTAREMKQYWEVVEGTKIIARNYISEEEGLRAVAYCENQVVELFVDDLGDAHDHALFFASKKFADVLKKLK</sequence>
<evidence type="ECO:0000313" key="1">
    <source>
        <dbReference type="EMBL" id="EAZ87942.1"/>
    </source>
</evidence>
<dbReference type="AlphaFoldDB" id="A3J004"/>
<evidence type="ECO:0000313" key="2">
    <source>
        <dbReference type="Proteomes" id="UP000003781"/>
    </source>
</evidence>
<dbReference type="EMBL" id="AAXW01000138">
    <property type="protein sequence ID" value="EAZ87942.1"/>
    <property type="molecule type" value="Genomic_DNA"/>
</dbReference>
<accession>A3J004</accession>
<protein>
    <submittedName>
        <fullName evidence="1">Uncharacterized protein</fullName>
    </submittedName>
</protein>
<gene>
    <name evidence="1" type="ORF">CY0110_00915</name>
</gene>
<keyword evidence="2" id="KW-1185">Reference proteome</keyword>
<dbReference type="OrthoDB" id="526550at2"/>
<comment type="caution">
    <text evidence="1">The sequence shown here is derived from an EMBL/GenBank/DDBJ whole genome shotgun (WGS) entry which is preliminary data.</text>
</comment>
<dbReference type="Proteomes" id="UP000003781">
    <property type="component" value="Unassembled WGS sequence"/>
</dbReference>
<proteinExistence type="predicted"/>
<dbReference type="RefSeq" id="WP_008278970.1">
    <property type="nucleotide sequence ID" value="NZ_AAXW01000138.1"/>
</dbReference>
<organism evidence="1 2">
    <name type="scientific">Crocosphaera chwakensis CCY0110</name>
    <dbReference type="NCBI Taxonomy" id="391612"/>
    <lineage>
        <taxon>Bacteria</taxon>
        <taxon>Bacillati</taxon>
        <taxon>Cyanobacteriota</taxon>
        <taxon>Cyanophyceae</taxon>
        <taxon>Oscillatoriophycideae</taxon>
        <taxon>Chroococcales</taxon>
        <taxon>Aphanothecaceae</taxon>
        <taxon>Crocosphaera</taxon>
        <taxon>Crocosphaera chwakensis</taxon>
    </lineage>
</organism>